<dbReference type="Proteomes" id="UP001060170">
    <property type="component" value="Chromosome 8"/>
</dbReference>
<evidence type="ECO:0000313" key="2">
    <source>
        <dbReference type="Proteomes" id="UP001060170"/>
    </source>
</evidence>
<gene>
    <name evidence="1" type="ORF">MJO28_008362</name>
</gene>
<sequence>MDTSPRDKLDAVIFKAIPLASPWTSSWNHQSRPTINLRECAISLSADVPLWDSLIDFSHQGTKTSAEGVRLTIK</sequence>
<protein>
    <submittedName>
        <fullName evidence="1">Uncharacterized protein</fullName>
    </submittedName>
</protein>
<reference evidence="1 2" key="3">
    <citation type="journal article" date="2022" name="Microbiol. Spectr.">
        <title>Folding features and dynamics of 3D genome architecture in plant fungal pathogens.</title>
        <authorList>
            <person name="Xia C."/>
        </authorList>
    </citation>
    <scope>NUCLEOTIDE SEQUENCE [LARGE SCALE GENOMIC DNA]</scope>
    <source>
        <strain evidence="1 2">93-210</strain>
    </source>
</reference>
<proteinExistence type="predicted"/>
<comment type="caution">
    <text evidence="1">The sequence shown here is derived from an EMBL/GenBank/DDBJ whole genome shotgun (WGS) entry which is preliminary data.</text>
</comment>
<accession>A0ACC0EBZ0</accession>
<evidence type="ECO:0000313" key="1">
    <source>
        <dbReference type="EMBL" id="KAI7949541.1"/>
    </source>
</evidence>
<reference evidence="2" key="2">
    <citation type="journal article" date="2018" name="Mol. Plant Microbe Interact.">
        <title>Genome sequence resources for the wheat stripe rust pathogen (Puccinia striiformis f. sp. tritici) and the barley stripe rust pathogen (Puccinia striiformis f. sp. hordei).</title>
        <authorList>
            <person name="Xia C."/>
            <person name="Wang M."/>
            <person name="Yin C."/>
            <person name="Cornejo O.E."/>
            <person name="Hulbert S.H."/>
            <person name="Chen X."/>
        </authorList>
    </citation>
    <scope>NUCLEOTIDE SEQUENCE [LARGE SCALE GENOMIC DNA]</scope>
    <source>
        <strain evidence="2">93-210</strain>
    </source>
</reference>
<keyword evidence="2" id="KW-1185">Reference proteome</keyword>
<dbReference type="EMBL" id="CM045872">
    <property type="protein sequence ID" value="KAI7949541.1"/>
    <property type="molecule type" value="Genomic_DNA"/>
</dbReference>
<organism evidence="1 2">
    <name type="scientific">Puccinia striiformis f. sp. tritici</name>
    <dbReference type="NCBI Taxonomy" id="168172"/>
    <lineage>
        <taxon>Eukaryota</taxon>
        <taxon>Fungi</taxon>
        <taxon>Dikarya</taxon>
        <taxon>Basidiomycota</taxon>
        <taxon>Pucciniomycotina</taxon>
        <taxon>Pucciniomycetes</taxon>
        <taxon>Pucciniales</taxon>
        <taxon>Pucciniaceae</taxon>
        <taxon>Puccinia</taxon>
    </lineage>
</organism>
<reference evidence="2" key="1">
    <citation type="journal article" date="2018" name="BMC Genomics">
        <title>Genomic insights into host adaptation between the wheat stripe rust pathogen (Puccinia striiformis f. sp. tritici) and the barley stripe rust pathogen (Puccinia striiformis f. sp. hordei).</title>
        <authorList>
            <person name="Xia C."/>
            <person name="Wang M."/>
            <person name="Yin C."/>
            <person name="Cornejo O.E."/>
            <person name="Hulbert S.H."/>
            <person name="Chen X."/>
        </authorList>
    </citation>
    <scope>NUCLEOTIDE SEQUENCE [LARGE SCALE GENOMIC DNA]</scope>
    <source>
        <strain evidence="2">93-210</strain>
    </source>
</reference>
<name>A0ACC0EBZ0_9BASI</name>